<evidence type="ECO:0000256" key="6">
    <source>
        <dbReference type="SAM" id="Phobius"/>
    </source>
</evidence>
<feature type="transmembrane region" description="Helical" evidence="6">
    <location>
        <begin position="288"/>
        <end position="311"/>
    </location>
</feature>
<accession>A0A2K2U417</accession>
<gene>
    <name evidence="7" type="ORF">C2L80_08630</name>
</gene>
<feature type="transmembrane region" description="Helical" evidence="6">
    <location>
        <begin position="39"/>
        <end position="61"/>
    </location>
</feature>
<feature type="transmembrane region" description="Helical" evidence="6">
    <location>
        <begin position="82"/>
        <end position="102"/>
    </location>
</feature>
<comment type="caution">
    <text evidence="7">The sequence shown here is derived from an EMBL/GenBank/DDBJ whole genome shotgun (WGS) entry which is preliminary data.</text>
</comment>
<dbReference type="EMBL" id="PPEL01000050">
    <property type="protein sequence ID" value="PNV65066.1"/>
    <property type="molecule type" value="Genomic_DNA"/>
</dbReference>
<sequence>MRRSFAQVVLAQVVVLVASLVKALVIPKILSVDGFAFWQVYVLYSGFVGVFALGYSDGVYLRFGGCDWDRLPFRELRASNRIYFFVLVAFSVVLGICSLCFLEGPKSFAMFFVAADIAVVGMSGLLLYLLQVTNQIKQYSLYSAFDKVLMLVLILAVVAFAIPDYRIFIICDFLAKAAVALALVFSCRDVLFGVSDGCGLGFKAYLGEVKIGFSLLVANLAGMLAVGAGRFVVEIFGQTADYAYYSLGISVTNLVLTFVGACALVIYPNLKRMDKGSLRPFFGKVSAASGTVSSLGLLAYWPVAFFVSCVFPRYEPLLAYLALLFLAVVGQVRMQLLCNTYYKALRMERDLLRVNLSSVALVGLLAGVSYFFTHDVWWVAFVTAATMLGRAWLSEWGLRKRLSIESVSSLVAEVVACVGFFAATAVLDGWGECVALTIIGASGFAFFLLMGRREAKGAVKA</sequence>
<feature type="transmembrane region" description="Helical" evidence="6">
    <location>
        <begin position="317"/>
        <end position="342"/>
    </location>
</feature>
<keyword evidence="5 6" id="KW-0472">Membrane</keyword>
<comment type="subcellular location">
    <subcellularLocation>
        <location evidence="1">Cell membrane</location>
        <topology evidence="1">Multi-pass membrane protein</topology>
    </subcellularLocation>
</comment>
<reference evidence="7 8" key="1">
    <citation type="journal article" date="2018" name="Int. J. Syst. Evol. Microbiol.">
        <title>Rubneribacter badeniensis gen. nov., sp. nov. and Enteroscipio rubneri gen. nov., sp. nov., new members of the Eggerthellaceae isolated from human faeces.</title>
        <authorList>
            <person name="Danylec N."/>
            <person name="Gobl A."/>
            <person name="Stoll D.A."/>
            <person name="Hetzer B."/>
            <person name="Kulling S.E."/>
            <person name="Huch M."/>
        </authorList>
    </citation>
    <scope>NUCLEOTIDE SEQUENCE [LARGE SCALE GENOMIC DNA]</scope>
    <source>
        <strain evidence="7 8">ResAG-85</strain>
    </source>
</reference>
<dbReference type="Proteomes" id="UP000236488">
    <property type="component" value="Unassembled WGS sequence"/>
</dbReference>
<evidence type="ECO:0008006" key="9">
    <source>
        <dbReference type="Google" id="ProtNLM"/>
    </source>
</evidence>
<protein>
    <recommendedName>
        <fullName evidence="9">Polysaccharide biosynthesis protein</fullName>
    </recommendedName>
</protein>
<feature type="transmembrane region" description="Helical" evidence="6">
    <location>
        <begin position="410"/>
        <end position="427"/>
    </location>
</feature>
<dbReference type="GO" id="GO:0005886">
    <property type="term" value="C:plasma membrane"/>
    <property type="evidence" value="ECO:0007669"/>
    <property type="project" value="UniProtKB-SubCell"/>
</dbReference>
<dbReference type="AlphaFoldDB" id="A0A2K2U417"/>
<evidence type="ECO:0000256" key="4">
    <source>
        <dbReference type="ARBA" id="ARBA00022989"/>
    </source>
</evidence>
<evidence type="ECO:0000313" key="8">
    <source>
        <dbReference type="Proteomes" id="UP000236488"/>
    </source>
</evidence>
<feature type="transmembrane region" description="Helical" evidence="6">
    <location>
        <begin position="378"/>
        <end position="398"/>
    </location>
</feature>
<evidence type="ECO:0000256" key="3">
    <source>
        <dbReference type="ARBA" id="ARBA00022692"/>
    </source>
</evidence>
<feature type="transmembrane region" description="Helical" evidence="6">
    <location>
        <begin position="167"/>
        <end position="191"/>
    </location>
</feature>
<evidence type="ECO:0000256" key="1">
    <source>
        <dbReference type="ARBA" id="ARBA00004651"/>
    </source>
</evidence>
<organism evidence="7 8">
    <name type="scientific">Rubneribacter badeniensis</name>
    <dbReference type="NCBI Taxonomy" id="2070688"/>
    <lineage>
        <taxon>Bacteria</taxon>
        <taxon>Bacillati</taxon>
        <taxon>Actinomycetota</taxon>
        <taxon>Coriobacteriia</taxon>
        <taxon>Eggerthellales</taxon>
        <taxon>Eggerthellaceae</taxon>
        <taxon>Rubneribacter</taxon>
    </lineage>
</organism>
<keyword evidence="2" id="KW-1003">Cell membrane</keyword>
<feature type="transmembrane region" description="Helical" evidence="6">
    <location>
        <begin position="354"/>
        <end position="372"/>
    </location>
</feature>
<evidence type="ECO:0000313" key="7">
    <source>
        <dbReference type="EMBL" id="PNV65066.1"/>
    </source>
</evidence>
<evidence type="ECO:0000256" key="2">
    <source>
        <dbReference type="ARBA" id="ARBA00022475"/>
    </source>
</evidence>
<keyword evidence="3 6" id="KW-0812">Transmembrane</keyword>
<evidence type="ECO:0000256" key="5">
    <source>
        <dbReference type="ARBA" id="ARBA00023136"/>
    </source>
</evidence>
<dbReference type="InterPro" id="IPR050833">
    <property type="entry name" value="Poly_Biosynth_Transport"/>
</dbReference>
<feature type="transmembrane region" description="Helical" evidence="6">
    <location>
        <begin position="433"/>
        <end position="451"/>
    </location>
</feature>
<dbReference type="PANTHER" id="PTHR30250">
    <property type="entry name" value="PST FAMILY PREDICTED COLANIC ACID TRANSPORTER"/>
    <property type="match status" value="1"/>
</dbReference>
<name>A0A2K2U417_9ACTN</name>
<feature type="transmembrane region" description="Helical" evidence="6">
    <location>
        <begin position="244"/>
        <end position="267"/>
    </location>
</feature>
<proteinExistence type="predicted"/>
<dbReference type="RefSeq" id="WP_103263027.1">
    <property type="nucleotide sequence ID" value="NZ_PPEL01000050.1"/>
</dbReference>
<keyword evidence="4 6" id="KW-1133">Transmembrane helix</keyword>
<feature type="transmembrane region" description="Helical" evidence="6">
    <location>
        <begin position="211"/>
        <end position="232"/>
    </location>
</feature>
<feature type="transmembrane region" description="Helical" evidence="6">
    <location>
        <begin position="141"/>
        <end position="161"/>
    </location>
</feature>
<feature type="transmembrane region" description="Helical" evidence="6">
    <location>
        <begin position="108"/>
        <end position="129"/>
    </location>
</feature>
<keyword evidence="8" id="KW-1185">Reference proteome</keyword>
<dbReference type="PANTHER" id="PTHR30250:SF11">
    <property type="entry name" value="O-ANTIGEN TRANSPORTER-RELATED"/>
    <property type="match status" value="1"/>
</dbReference>